<dbReference type="InterPro" id="IPR011992">
    <property type="entry name" value="EF-hand-dom_pair"/>
</dbReference>
<sequence length="226" mass="25382">MASFKPFLLLLALGTCLFFTEAKPRLTRELGSLYDDILTREFKDLLDEKLFGQRMAPSDVWAMKLRRFARHFDLDGNGVVTKDEIVGKTVEEAQNSLDTETAAEVADTVAEAWKALFGMPENGLTISSDDIVKTADMVCGNEDRKRELRIWARNVFEEADTNHNAELSRPEHRLSFEMLRVPPAGLEASFVAADRNNNGSVEKVELVDAVVDYFCNKSQDSPLFGQ</sequence>
<dbReference type="SUPFAM" id="SSF47473">
    <property type="entry name" value="EF-hand"/>
    <property type="match status" value="1"/>
</dbReference>
<gene>
    <name evidence="5" type="primary">LOC106172897</name>
</gene>
<feature type="chain" id="PRO_5010182620" evidence="2">
    <location>
        <begin position="23"/>
        <end position="226"/>
    </location>
</feature>
<proteinExistence type="predicted"/>
<feature type="signal peptide" evidence="2">
    <location>
        <begin position="1"/>
        <end position="22"/>
    </location>
</feature>
<evidence type="ECO:0000256" key="2">
    <source>
        <dbReference type="SAM" id="SignalP"/>
    </source>
</evidence>
<dbReference type="PROSITE" id="PS00018">
    <property type="entry name" value="EF_HAND_1"/>
    <property type="match status" value="2"/>
</dbReference>
<reference evidence="5" key="1">
    <citation type="submission" date="2025-08" db="UniProtKB">
        <authorList>
            <consortium name="RefSeq"/>
        </authorList>
    </citation>
    <scope>IDENTIFICATION</scope>
    <source>
        <tissue evidence="5">Gonads</tissue>
    </source>
</reference>
<dbReference type="KEGG" id="lak:106172897"/>
<dbReference type="AlphaFoldDB" id="A0A1S3JFZ2"/>
<keyword evidence="2" id="KW-0732">Signal</keyword>
<feature type="domain" description="EF-hand" evidence="3">
    <location>
        <begin position="181"/>
        <end position="216"/>
    </location>
</feature>
<evidence type="ECO:0000259" key="3">
    <source>
        <dbReference type="PROSITE" id="PS50222"/>
    </source>
</evidence>
<evidence type="ECO:0000313" key="5">
    <source>
        <dbReference type="RefSeq" id="XP_013409278.1"/>
    </source>
</evidence>
<dbReference type="InterPro" id="IPR018247">
    <property type="entry name" value="EF_Hand_1_Ca_BS"/>
</dbReference>
<dbReference type="GeneID" id="106172897"/>
<organism evidence="4 5">
    <name type="scientific">Lingula anatina</name>
    <name type="common">Brachiopod</name>
    <name type="synonym">Lingula unguis</name>
    <dbReference type="NCBI Taxonomy" id="7574"/>
    <lineage>
        <taxon>Eukaryota</taxon>
        <taxon>Metazoa</taxon>
        <taxon>Spiralia</taxon>
        <taxon>Lophotrochozoa</taxon>
        <taxon>Brachiopoda</taxon>
        <taxon>Linguliformea</taxon>
        <taxon>Lingulata</taxon>
        <taxon>Lingulida</taxon>
        <taxon>Linguloidea</taxon>
        <taxon>Lingulidae</taxon>
        <taxon>Lingula</taxon>
    </lineage>
</organism>
<evidence type="ECO:0000313" key="4">
    <source>
        <dbReference type="Proteomes" id="UP000085678"/>
    </source>
</evidence>
<name>A0A1S3JFZ2_LINAN</name>
<protein>
    <submittedName>
        <fullName evidence="5">Uncharacterized protein LOC106172897</fullName>
    </submittedName>
</protein>
<dbReference type="GO" id="GO:0005509">
    <property type="term" value="F:calcium ion binding"/>
    <property type="evidence" value="ECO:0007669"/>
    <property type="project" value="InterPro"/>
</dbReference>
<accession>A0A1S3JFZ2</accession>
<keyword evidence="1" id="KW-0106">Calcium</keyword>
<dbReference type="Gene3D" id="1.10.238.10">
    <property type="entry name" value="EF-hand"/>
    <property type="match status" value="1"/>
</dbReference>
<dbReference type="PROSITE" id="PS50222">
    <property type="entry name" value="EF_HAND_2"/>
    <property type="match status" value="1"/>
</dbReference>
<dbReference type="Proteomes" id="UP000085678">
    <property type="component" value="Unplaced"/>
</dbReference>
<dbReference type="InterPro" id="IPR002048">
    <property type="entry name" value="EF_hand_dom"/>
</dbReference>
<dbReference type="RefSeq" id="XP_013409278.1">
    <property type="nucleotide sequence ID" value="XM_013553824.1"/>
</dbReference>
<keyword evidence="4" id="KW-1185">Reference proteome</keyword>
<dbReference type="InParanoid" id="A0A1S3JFZ2"/>
<evidence type="ECO:0000256" key="1">
    <source>
        <dbReference type="ARBA" id="ARBA00022837"/>
    </source>
</evidence>